<gene>
    <name evidence="2" type="ORF">BN1080_01777</name>
</gene>
<sequence length="53" mass="6334">MADKKREEEKDQEEFTEMPNADLPDFEPEQDKEEQLKQFKKTANTGKEESEKE</sequence>
<evidence type="ECO:0000313" key="2">
    <source>
        <dbReference type="EMBL" id="CEG22842.1"/>
    </source>
</evidence>
<name>A0A098EM08_9BACL</name>
<feature type="region of interest" description="Disordered" evidence="1">
    <location>
        <begin position="1"/>
        <end position="53"/>
    </location>
</feature>
<proteinExistence type="predicted"/>
<reference evidence="2 3" key="1">
    <citation type="submission" date="2014-09" db="EMBL/GenBank/DDBJ databases">
        <authorList>
            <person name="Urmite Genomes Urmite Genomes"/>
        </authorList>
    </citation>
    <scope>NUCLEOTIDE SEQUENCE [LARGE SCALE GENOMIC DNA]</scope>
    <source>
        <strain evidence="2 3">ES2</strain>
    </source>
</reference>
<dbReference type="RefSeq" id="WP_199876602.1">
    <property type="nucleotide sequence ID" value="NZ_CCXS01000001.1"/>
</dbReference>
<accession>A0A098EM08</accession>
<protein>
    <submittedName>
        <fullName evidence="2">Uncharacterized protein</fullName>
    </submittedName>
</protein>
<dbReference type="AlphaFoldDB" id="A0A098EM08"/>
<organism evidence="2 3">
    <name type="scientific">Planococcus massiliensis</name>
    <dbReference type="NCBI Taxonomy" id="1499687"/>
    <lineage>
        <taxon>Bacteria</taxon>
        <taxon>Bacillati</taxon>
        <taxon>Bacillota</taxon>
        <taxon>Bacilli</taxon>
        <taxon>Bacillales</taxon>
        <taxon>Caryophanaceae</taxon>
        <taxon>Planococcus</taxon>
    </lineage>
</organism>
<keyword evidence="3" id="KW-1185">Reference proteome</keyword>
<dbReference type="EMBL" id="CCXS01000001">
    <property type="protein sequence ID" value="CEG22842.1"/>
    <property type="molecule type" value="Genomic_DNA"/>
</dbReference>
<evidence type="ECO:0000256" key="1">
    <source>
        <dbReference type="SAM" id="MobiDB-lite"/>
    </source>
</evidence>
<evidence type="ECO:0000313" key="3">
    <source>
        <dbReference type="Proteomes" id="UP000043699"/>
    </source>
</evidence>
<dbReference type="Proteomes" id="UP000043699">
    <property type="component" value="Unassembled WGS sequence"/>
</dbReference>